<feature type="compositionally biased region" description="Polar residues" evidence="1">
    <location>
        <begin position="242"/>
        <end position="253"/>
    </location>
</feature>
<evidence type="ECO:0000313" key="4">
    <source>
        <dbReference type="Proteomes" id="UP000641954"/>
    </source>
</evidence>
<feature type="region of interest" description="Disordered" evidence="1">
    <location>
        <begin position="60"/>
        <end position="208"/>
    </location>
</feature>
<dbReference type="PANTHER" id="PTHR33975:SF2">
    <property type="entry name" value="MYELIN-ASSOCIATED OLIGODENDROCYTE BASIC PROTEIN"/>
    <property type="match status" value="1"/>
</dbReference>
<feature type="compositionally biased region" description="Low complexity" evidence="1">
    <location>
        <begin position="61"/>
        <end position="155"/>
    </location>
</feature>
<dbReference type="InterPro" id="IPR010903">
    <property type="entry name" value="DUF1517"/>
</dbReference>
<organism evidence="3 4">
    <name type="scientific">Planktothricoides raciborskii FACHB-1370</name>
    <dbReference type="NCBI Taxonomy" id="2949576"/>
    <lineage>
        <taxon>Bacteria</taxon>
        <taxon>Bacillati</taxon>
        <taxon>Cyanobacteriota</taxon>
        <taxon>Cyanophyceae</taxon>
        <taxon>Oscillatoriophycideae</taxon>
        <taxon>Oscillatoriales</taxon>
        <taxon>Oscillatoriaceae</taxon>
        <taxon>Planktothricoides</taxon>
    </lineage>
</organism>
<comment type="caution">
    <text evidence="3">The sequence shown here is derived from an EMBL/GenBank/DDBJ whole genome shotgun (WGS) entry which is preliminary data.</text>
</comment>
<dbReference type="Proteomes" id="UP000641954">
    <property type="component" value="Unassembled WGS sequence"/>
</dbReference>
<feature type="region of interest" description="Disordered" evidence="1">
    <location>
        <begin position="226"/>
        <end position="263"/>
    </location>
</feature>
<keyword evidence="4" id="KW-1185">Reference proteome</keyword>
<keyword evidence="2" id="KW-1133">Transmembrane helix</keyword>
<proteinExistence type="predicted"/>
<gene>
    <name evidence="3" type="ORF">H6G72_27950</name>
</gene>
<feature type="transmembrane region" description="Helical" evidence="2">
    <location>
        <begin position="281"/>
        <end position="307"/>
    </location>
</feature>
<keyword evidence="2" id="KW-0812">Transmembrane</keyword>
<feature type="compositionally biased region" description="Pro residues" evidence="1">
    <location>
        <begin position="229"/>
        <end position="239"/>
    </location>
</feature>
<feature type="compositionally biased region" description="Low complexity" evidence="1">
    <location>
        <begin position="177"/>
        <end position="208"/>
    </location>
</feature>
<sequence>MTIPREIGYTWIIESARLGFELLTMRKFNLILATFLAFLLINEVSIRPQRGNFKEWLTTDSSVASARRSSGGSSRGGSFSRPSRSTPSRSSGSSSPSRSSGSSSSPSRSSGSSSNPSRSNSSSGSSSGSSTRDSASPSSTSGSTTSSPTSYPARGQTGGRARGGSFNQPTVAPAPVTPNNTHNSPSTSTPVTPSTGTSTGGTYYVPVVPHSRPSSVEIEIENNTIVVPPSQPAPQPYLAPVPNNSVSPETSSQTPPANVAPNAATTATSSASASQGFPWGWVLFFLVIGGGVAIAIALRSNLAWYLLAKKNSTQGTAKELENDVVTVTKLQIALLANARDLQSQLQDLSYNADLETPEGRVEFLQEAALSLLRHPEYWSHAFSSSQTVKSREQAGQVFEQLSIAERSKFSAETFSNVQGQVRERSNIAKSDDNDPAAYIVVTLLIGTEDDRPLFASIHSTEELQQALQRVAAMTQDYLLVVELLWTPQEATDSLSYDQLLTGYADLVQL</sequence>
<evidence type="ECO:0000256" key="1">
    <source>
        <dbReference type="SAM" id="MobiDB-lite"/>
    </source>
</evidence>
<evidence type="ECO:0000313" key="3">
    <source>
        <dbReference type="EMBL" id="MBD2547589.1"/>
    </source>
</evidence>
<reference evidence="3 4" key="1">
    <citation type="journal article" date="2020" name="ISME J.">
        <title>Comparative genomics reveals insights into cyanobacterial evolution and habitat adaptation.</title>
        <authorList>
            <person name="Chen M.Y."/>
            <person name="Teng W.K."/>
            <person name="Zhao L."/>
            <person name="Hu C.X."/>
            <person name="Zhou Y.K."/>
            <person name="Han B.P."/>
            <person name="Song L.R."/>
            <person name="Shu W.S."/>
        </authorList>
    </citation>
    <scope>NUCLEOTIDE SEQUENCE [LARGE SCALE GENOMIC DNA]</scope>
    <source>
        <strain evidence="3 4">FACHB-1370</strain>
    </source>
</reference>
<keyword evidence="2" id="KW-0472">Membrane</keyword>
<protein>
    <submittedName>
        <fullName evidence="3">DUF1517 domain-containing protein</fullName>
    </submittedName>
</protein>
<dbReference type="EMBL" id="JACJSK010000079">
    <property type="protein sequence ID" value="MBD2547589.1"/>
    <property type="molecule type" value="Genomic_DNA"/>
</dbReference>
<evidence type="ECO:0000256" key="2">
    <source>
        <dbReference type="SAM" id="Phobius"/>
    </source>
</evidence>
<dbReference type="InterPro" id="IPR053023">
    <property type="entry name" value="FLAP_modulator"/>
</dbReference>
<dbReference type="Pfam" id="PF07466">
    <property type="entry name" value="DUF1517"/>
    <property type="match status" value="1"/>
</dbReference>
<accession>A0ABR8ENC5</accession>
<name>A0ABR8ENC5_9CYAN</name>
<feature type="compositionally biased region" description="Low complexity" evidence="1">
    <location>
        <begin position="254"/>
        <end position="263"/>
    </location>
</feature>
<dbReference type="RefSeq" id="WP_082349180.1">
    <property type="nucleotide sequence ID" value="NZ_JACJSK010000079.1"/>
</dbReference>
<dbReference type="PANTHER" id="PTHR33975">
    <property type="entry name" value="MYELIN-ASSOCIATED OLIGODENDROCYTE BASIC PROTEIN"/>
    <property type="match status" value="1"/>
</dbReference>